<gene>
    <name evidence="5" type="ORF">QBC47DRAFT_317730</name>
</gene>
<dbReference type="Pfam" id="PF20776">
    <property type="entry name" value="SLS1_N"/>
    <property type="match status" value="1"/>
</dbReference>
<feature type="region of interest" description="Disordered" evidence="1">
    <location>
        <begin position="34"/>
        <end position="145"/>
    </location>
</feature>
<evidence type="ECO:0000259" key="2">
    <source>
        <dbReference type="Pfam" id="PF14611"/>
    </source>
</evidence>
<dbReference type="InterPro" id="IPR032741">
    <property type="entry name" value="Sls1_KH-1"/>
</dbReference>
<sequence length="846" mass="92952">MLRRRVPGSFVCLRCRTQLGQPAVRLPFALRRAGSHSAANAQDKKTDDPDDSASRQEAPPSQPTQSKTPVAPAPTSEPTPSLIEALEAFDEAAKRDHVAQESRDINDLPLSRQAVSQEQKEGGDGNQALNIKYKTRGTGDDPVFQSRGKVLKAKNERLPIRILGASGEAIVLRSKGRVPKDRTPPAQSQEGDESGIPLTGRLDDETAGSKLSETFKNIDELRPTDSSVLSSQDFAGLGKRLVDGFTSRQLRSYLRKFQPVADHPTPPKEPSPDATPPWVLERRAWTRVGTEKMMEEKTDGATTKLPVLKEKLAARIMRDCWQLVDQGAPRVPGRLQAKLRETEFGLVLLGAQTWLRDITQDLLEAGGRLELLCEHNTVSIFAPQENAEKVFSSLVGVLSETKTASLDTGSISSSISISSTALEDVGRMTNTLVRASNSRKRIHVSWIDSPPTADGRESRSDVVYRFLLCAFHPRPRVASGFKVLGQGERYVMKHNCGPQLPWQERRRRWARWSTPIGVEKPAMNKPVIPCDVLPYSIEPKPEQPIMEPTPEAQDEAVTEHLSPDTTDGWSREVQTDTSALFGHVVHSDKSLGSLLRRTEVDPSLPRTFVPVAPPFVALGFPKVYGQPNGMSILLRFIPDPRQDSASARSAPPLELRLEIADDGTQQVVCLRAIASSFTSDVLLPSAPVDVRLLQDRYFDLAGENLESHAPAVAEFLRLADLHPLTGQISTPPGIKGLQLPSRILSVDTPNTDSTQEESVGVDYLFAAAEIHHAVVTAYNAFKLSYKTIEAGQRGGKSAQITLEPTIMEPVDDVGTHDGEAFMKTITKLSFAVVNKKSTFGWEVRRE</sequence>
<evidence type="ECO:0000256" key="1">
    <source>
        <dbReference type="SAM" id="MobiDB-lite"/>
    </source>
</evidence>
<proteinExistence type="predicted"/>
<dbReference type="EMBL" id="MU839829">
    <property type="protein sequence ID" value="KAK1758453.1"/>
    <property type="molecule type" value="Genomic_DNA"/>
</dbReference>
<name>A0AAJ0BHM6_9PEZI</name>
<dbReference type="InterPro" id="IPR048400">
    <property type="entry name" value="SLS1_N"/>
</dbReference>
<keyword evidence="6" id="KW-1185">Reference proteome</keyword>
<evidence type="ECO:0000259" key="3">
    <source>
        <dbReference type="Pfam" id="PF20776"/>
    </source>
</evidence>
<feature type="domain" description="SLS1 N-terminal" evidence="3">
    <location>
        <begin position="211"/>
        <end position="323"/>
    </location>
</feature>
<evidence type="ECO:0000313" key="5">
    <source>
        <dbReference type="EMBL" id="KAK1758453.1"/>
    </source>
</evidence>
<dbReference type="Pfam" id="PF20778">
    <property type="entry name" value="SLS1_C"/>
    <property type="match status" value="1"/>
</dbReference>
<dbReference type="InterPro" id="IPR048401">
    <property type="entry name" value="SLS1_C"/>
</dbReference>
<reference evidence="5" key="1">
    <citation type="submission" date="2023-06" db="EMBL/GenBank/DDBJ databases">
        <title>Genome-scale phylogeny and comparative genomics of the fungal order Sordariales.</title>
        <authorList>
            <consortium name="Lawrence Berkeley National Laboratory"/>
            <person name="Hensen N."/>
            <person name="Bonometti L."/>
            <person name="Westerberg I."/>
            <person name="Brannstrom I.O."/>
            <person name="Guillou S."/>
            <person name="Cros-Aarteil S."/>
            <person name="Calhoun S."/>
            <person name="Haridas S."/>
            <person name="Kuo A."/>
            <person name="Mondo S."/>
            <person name="Pangilinan J."/>
            <person name="Riley R."/>
            <person name="Labutti K."/>
            <person name="Andreopoulos B."/>
            <person name="Lipzen A."/>
            <person name="Chen C."/>
            <person name="Yanf M."/>
            <person name="Daum C."/>
            <person name="Ng V."/>
            <person name="Clum A."/>
            <person name="Steindorff A."/>
            <person name="Ohm R."/>
            <person name="Martin F."/>
            <person name="Silar P."/>
            <person name="Natvig D."/>
            <person name="Lalanne C."/>
            <person name="Gautier V."/>
            <person name="Ament-Velasquez S.L."/>
            <person name="Kruys A."/>
            <person name="Hutchinson M.I."/>
            <person name="Powell A.J."/>
            <person name="Barry K."/>
            <person name="Miller A.N."/>
            <person name="Grigoriev I.V."/>
            <person name="Debuchy R."/>
            <person name="Gladieux P."/>
            <person name="Thoren M.H."/>
            <person name="Johannesson H."/>
        </authorList>
    </citation>
    <scope>NUCLEOTIDE SEQUENCE</scope>
    <source>
        <strain evidence="5">PSN4</strain>
    </source>
</reference>
<dbReference type="AlphaFoldDB" id="A0AAJ0BHM6"/>
<feature type="domain" description="SLS1 first KH" evidence="2">
    <location>
        <begin position="332"/>
        <end position="399"/>
    </location>
</feature>
<feature type="domain" description="SLS1 C-terminal" evidence="4">
    <location>
        <begin position="500"/>
        <end position="827"/>
    </location>
</feature>
<dbReference type="GO" id="GO:0005743">
    <property type="term" value="C:mitochondrial inner membrane"/>
    <property type="evidence" value="ECO:0007669"/>
    <property type="project" value="InterPro"/>
</dbReference>
<accession>A0AAJ0BHM6</accession>
<evidence type="ECO:0000313" key="6">
    <source>
        <dbReference type="Proteomes" id="UP001239445"/>
    </source>
</evidence>
<comment type="caution">
    <text evidence="5">The sequence shown here is derived from an EMBL/GenBank/DDBJ whole genome shotgun (WGS) entry which is preliminary data.</text>
</comment>
<evidence type="ECO:0000259" key="4">
    <source>
        <dbReference type="Pfam" id="PF20778"/>
    </source>
</evidence>
<dbReference type="Proteomes" id="UP001239445">
    <property type="component" value="Unassembled WGS sequence"/>
</dbReference>
<dbReference type="Pfam" id="PF14611">
    <property type="entry name" value="KH_SLS1_1"/>
    <property type="match status" value="1"/>
</dbReference>
<feature type="region of interest" description="Disordered" evidence="1">
    <location>
        <begin position="174"/>
        <end position="204"/>
    </location>
</feature>
<feature type="compositionally biased region" description="Basic and acidic residues" evidence="1">
    <location>
        <begin position="91"/>
        <end position="106"/>
    </location>
</feature>
<organism evidence="5 6">
    <name type="scientific">Echria macrotheca</name>
    <dbReference type="NCBI Taxonomy" id="438768"/>
    <lineage>
        <taxon>Eukaryota</taxon>
        <taxon>Fungi</taxon>
        <taxon>Dikarya</taxon>
        <taxon>Ascomycota</taxon>
        <taxon>Pezizomycotina</taxon>
        <taxon>Sordariomycetes</taxon>
        <taxon>Sordariomycetidae</taxon>
        <taxon>Sordariales</taxon>
        <taxon>Schizotheciaceae</taxon>
        <taxon>Echria</taxon>
    </lineage>
</organism>
<protein>
    <submittedName>
        <fullName evidence="5">Mitochondrial inner-membrane-bound regulator-domain-containing protein</fullName>
    </submittedName>
</protein>